<evidence type="ECO:0008006" key="4">
    <source>
        <dbReference type="Google" id="ProtNLM"/>
    </source>
</evidence>
<evidence type="ECO:0000313" key="3">
    <source>
        <dbReference type="Proteomes" id="UP000720344"/>
    </source>
</evidence>
<dbReference type="Proteomes" id="UP000720344">
    <property type="component" value="Unassembled WGS sequence"/>
</dbReference>
<keyword evidence="1" id="KW-0732">Signal</keyword>
<feature type="chain" id="PRO_5047347085" description="Lipoprotein" evidence="1">
    <location>
        <begin position="38"/>
        <end position="261"/>
    </location>
</feature>
<organism evidence="2 3">
    <name type="scientific">Rhodocyclus gracilis</name>
    <dbReference type="NCBI Taxonomy" id="2929842"/>
    <lineage>
        <taxon>Bacteria</taxon>
        <taxon>Pseudomonadati</taxon>
        <taxon>Pseudomonadota</taxon>
        <taxon>Betaproteobacteria</taxon>
        <taxon>Rhodocyclales</taxon>
        <taxon>Rhodocyclaceae</taxon>
        <taxon>Rhodocyclus</taxon>
    </lineage>
</organism>
<gene>
    <name evidence="2" type="ORF">HCX48_07235</name>
</gene>
<keyword evidence="3" id="KW-1185">Reference proteome</keyword>
<evidence type="ECO:0000256" key="1">
    <source>
        <dbReference type="SAM" id="SignalP"/>
    </source>
</evidence>
<feature type="signal peptide" evidence="1">
    <location>
        <begin position="1"/>
        <end position="37"/>
    </location>
</feature>
<name>A0ABX0WHD8_9RHOO</name>
<comment type="caution">
    <text evidence="2">The sequence shown here is derived from an EMBL/GenBank/DDBJ whole genome shotgun (WGS) entry which is preliminary data.</text>
</comment>
<proteinExistence type="predicted"/>
<reference evidence="3" key="1">
    <citation type="submission" date="2020-03" db="EMBL/GenBank/DDBJ databases">
        <title>Whole-genome sequence of the purple nonsulfur bacterium Rhodocyclus tenuis DSM112.</title>
        <authorList>
            <person name="Kyndt J.A."/>
            <person name="Meyer T.E."/>
        </authorList>
    </citation>
    <scope>NUCLEOTIDE SEQUENCE [LARGE SCALE GENOMIC DNA]</scope>
    <source>
        <strain evidence="3">DSM 112</strain>
    </source>
</reference>
<evidence type="ECO:0000313" key="2">
    <source>
        <dbReference type="EMBL" id="NJA89012.1"/>
    </source>
</evidence>
<accession>A0ABX0WHD8</accession>
<sequence length="261" mass="28705">MTPRRVPRFATRRFVGASLRRGSLGVLAVLLASSSCATKVGRDGTREVEVHPRYIAKTDVDRFVDASRYEVMTGLRRLTEKLYKRNPREWRKSGQASPEAAVERLFGNGGIGGVTEFAELGGRREAAAVLLAFSADYRGDRVLALMGGLLGMVDAAFLHKDDFYMLDDLDAQKLYNCARNLEIALWKLSSARTADGEPFLLANELDPKHPNLSFEREFGRLIGVLDLLSAVVADKNGRSLTRFTQSIATAVFLPVGALGIK</sequence>
<dbReference type="EMBL" id="JAATWB010000004">
    <property type="protein sequence ID" value="NJA89012.1"/>
    <property type="molecule type" value="Genomic_DNA"/>
</dbReference>
<protein>
    <recommendedName>
        <fullName evidence="4">Lipoprotein</fullName>
    </recommendedName>
</protein>